<dbReference type="RefSeq" id="WP_136373455.1">
    <property type="nucleotide sequence ID" value="NZ_SSOB01000057.1"/>
</dbReference>
<dbReference type="CDD" id="cd03801">
    <property type="entry name" value="GT4_PimA-like"/>
    <property type="match status" value="1"/>
</dbReference>
<dbReference type="Proteomes" id="UP000310636">
    <property type="component" value="Unassembled WGS sequence"/>
</dbReference>
<dbReference type="InterPro" id="IPR001296">
    <property type="entry name" value="Glyco_trans_1"/>
</dbReference>
<name>A0A4S4BG36_9BACL</name>
<evidence type="ECO:0000313" key="2">
    <source>
        <dbReference type="EMBL" id="THF73370.1"/>
    </source>
</evidence>
<dbReference type="PANTHER" id="PTHR12526:SF637">
    <property type="entry name" value="GLYCOSYLTRANSFERASE EPSF-RELATED"/>
    <property type="match status" value="1"/>
</dbReference>
<feature type="domain" description="Glycosyl transferase family 1" evidence="1">
    <location>
        <begin position="167"/>
        <end position="331"/>
    </location>
</feature>
<sequence length="358" mass="40403">MKLLFVFVLPSGGVDTLNRMRVRALGARGIEAHLLYFRSGSGSANNEGITVHYTSDPAELRTLIHRENYAAIVVVSFFLELALFRDLGYKGLLLFEIQGFGPQKTAREALTGAASYLEPHADAFLYPCTPHIGAILRERYPTKPIYAFNNPFDAEQFHYKRITTYPRPVLAWIGRLDENKNWRDFVTIAAMTAQRVPELEVWMFSDPWLAEPGEQEKLDVRLETLGISRRVFQVHHIAHVRMPDFYSVIGDSGGVLCMTSKAEGAPYTALEALSCRCPVVTSDSDGVRSALIDGKTALYYDHGDLEGARDQVVRLMTSGKLRESLIKQGERHIRDHFTLQSYADRFVRMLKELGVKEC</sequence>
<protein>
    <submittedName>
        <fullName evidence="2">Glycosyltransferase family 4 protein</fullName>
    </submittedName>
</protein>
<gene>
    <name evidence="2" type="ORF">E6C55_29640</name>
</gene>
<dbReference type="AlphaFoldDB" id="A0A4S4BG36"/>
<proteinExistence type="predicted"/>
<keyword evidence="2" id="KW-0808">Transferase</keyword>
<keyword evidence="3" id="KW-1185">Reference proteome</keyword>
<reference evidence="2 3" key="1">
    <citation type="submission" date="2019-04" db="EMBL/GenBank/DDBJ databases">
        <title>Cohnella sp. nov. isolated from preserved vegetables.</title>
        <authorList>
            <person name="Lin S.-Y."/>
            <person name="Hung M.-H."/>
            <person name="Young C.-C."/>
        </authorList>
    </citation>
    <scope>NUCLEOTIDE SEQUENCE [LARGE SCALE GENOMIC DNA]</scope>
    <source>
        <strain evidence="2 3">CC-MHH1044</strain>
    </source>
</reference>
<dbReference type="Gene3D" id="3.40.50.2000">
    <property type="entry name" value="Glycogen Phosphorylase B"/>
    <property type="match status" value="1"/>
</dbReference>
<evidence type="ECO:0000313" key="3">
    <source>
        <dbReference type="Proteomes" id="UP000310636"/>
    </source>
</evidence>
<dbReference type="SUPFAM" id="SSF53756">
    <property type="entry name" value="UDP-Glycosyltransferase/glycogen phosphorylase"/>
    <property type="match status" value="1"/>
</dbReference>
<dbReference type="Pfam" id="PF00534">
    <property type="entry name" value="Glycos_transf_1"/>
    <property type="match status" value="1"/>
</dbReference>
<accession>A0A4S4BG36</accession>
<comment type="caution">
    <text evidence="2">The sequence shown here is derived from an EMBL/GenBank/DDBJ whole genome shotgun (WGS) entry which is preliminary data.</text>
</comment>
<dbReference type="EMBL" id="SSOB01000057">
    <property type="protein sequence ID" value="THF73370.1"/>
    <property type="molecule type" value="Genomic_DNA"/>
</dbReference>
<dbReference type="OrthoDB" id="158463at2"/>
<dbReference type="GO" id="GO:0016757">
    <property type="term" value="F:glycosyltransferase activity"/>
    <property type="evidence" value="ECO:0007669"/>
    <property type="project" value="InterPro"/>
</dbReference>
<evidence type="ECO:0000259" key="1">
    <source>
        <dbReference type="Pfam" id="PF00534"/>
    </source>
</evidence>
<organism evidence="2 3">
    <name type="scientific">Cohnella fermenti</name>
    <dbReference type="NCBI Taxonomy" id="2565925"/>
    <lineage>
        <taxon>Bacteria</taxon>
        <taxon>Bacillati</taxon>
        <taxon>Bacillota</taxon>
        <taxon>Bacilli</taxon>
        <taxon>Bacillales</taxon>
        <taxon>Paenibacillaceae</taxon>
        <taxon>Cohnella</taxon>
    </lineage>
</organism>
<dbReference type="PANTHER" id="PTHR12526">
    <property type="entry name" value="GLYCOSYLTRANSFERASE"/>
    <property type="match status" value="1"/>
</dbReference>